<evidence type="ECO:0000256" key="2">
    <source>
        <dbReference type="SAM" id="Phobius"/>
    </source>
</evidence>
<feature type="compositionally biased region" description="Basic and acidic residues" evidence="1">
    <location>
        <begin position="9"/>
        <end position="19"/>
    </location>
</feature>
<keyword evidence="2" id="KW-1133">Transmembrane helix</keyword>
<feature type="region of interest" description="Disordered" evidence="1">
    <location>
        <begin position="146"/>
        <end position="165"/>
    </location>
</feature>
<reference evidence="3 4" key="1">
    <citation type="journal article" date="2012" name="Genome Biol.">
        <title>Genome and low-iron response of an oceanic diatom adapted to chronic iron limitation.</title>
        <authorList>
            <person name="Lommer M."/>
            <person name="Specht M."/>
            <person name="Roy A.S."/>
            <person name="Kraemer L."/>
            <person name="Andreson R."/>
            <person name="Gutowska M.A."/>
            <person name="Wolf J."/>
            <person name="Bergner S.V."/>
            <person name="Schilhabel M.B."/>
            <person name="Klostermeier U.C."/>
            <person name="Beiko R.G."/>
            <person name="Rosenstiel P."/>
            <person name="Hippler M."/>
            <person name="Laroche J."/>
        </authorList>
    </citation>
    <scope>NUCLEOTIDE SEQUENCE [LARGE SCALE GENOMIC DNA]</scope>
    <source>
        <strain evidence="3 4">CCMP1005</strain>
    </source>
</reference>
<feature type="transmembrane region" description="Helical" evidence="2">
    <location>
        <begin position="109"/>
        <end position="130"/>
    </location>
</feature>
<feature type="region of interest" description="Disordered" evidence="1">
    <location>
        <begin position="1"/>
        <end position="40"/>
    </location>
</feature>
<dbReference type="EMBL" id="AGNL01006309">
    <property type="protein sequence ID" value="EJK72138.1"/>
    <property type="molecule type" value="Genomic_DNA"/>
</dbReference>
<dbReference type="AlphaFoldDB" id="K0T0H2"/>
<keyword evidence="2" id="KW-0472">Membrane</keyword>
<sequence length="165" mass="17890">MRQSTVWKLGKEGGNDTARRSRHPKIGESEPEAGGAARRREWRAETAQFLPCGAVTLAGRAVHRESQRVKIGSRGGRKAQVQEGHRAVRVEQDAGCSSVRSLESDATPFVHSSASIFFDLCLSLVYWYVIYPGLSSLNTSANSQDISAKKASTPGSLPSTSRIMS</sequence>
<accession>K0T0H2</accession>
<protein>
    <submittedName>
        <fullName evidence="3">Uncharacterized protein</fullName>
    </submittedName>
</protein>
<keyword evidence="4" id="KW-1185">Reference proteome</keyword>
<feature type="region of interest" description="Disordered" evidence="1">
    <location>
        <begin position="68"/>
        <end position="87"/>
    </location>
</feature>
<keyword evidence="2" id="KW-0812">Transmembrane</keyword>
<dbReference type="Proteomes" id="UP000266841">
    <property type="component" value="Unassembled WGS sequence"/>
</dbReference>
<comment type="caution">
    <text evidence="3">The sequence shown here is derived from an EMBL/GenBank/DDBJ whole genome shotgun (WGS) entry which is preliminary data.</text>
</comment>
<organism evidence="3 4">
    <name type="scientific">Thalassiosira oceanica</name>
    <name type="common">Marine diatom</name>
    <dbReference type="NCBI Taxonomy" id="159749"/>
    <lineage>
        <taxon>Eukaryota</taxon>
        <taxon>Sar</taxon>
        <taxon>Stramenopiles</taxon>
        <taxon>Ochrophyta</taxon>
        <taxon>Bacillariophyta</taxon>
        <taxon>Coscinodiscophyceae</taxon>
        <taxon>Thalassiosirophycidae</taxon>
        <taxon>Thalassiosirales</taxon>
        <taxon>Thalassiosiraceae</taxon>
        <taxon>Thalassiosira</taxon>
    </lineage>
</organism>
<gene>
    <name evidence="3" type="ORF">THAOC_06360</name>
</gene>
<feature type="compositionally biased region" description="Polar residues" evidence="1">
    <location>
        <begin position="153"/>
        <end position="165"/>
    </location>
</feature>
<evidence type="ECO:0000313" key="3">
    <source>
        <dbReference type="EMBL" id="EJK72138.1"/>
    </source>
</evidence>
<name>K0T0H2_THAOC</name>
<evidence type="ECO:0000256" key="1">
    <source>
        <dbReference type="SAM" id="MobiDB-lite"/>
    </source>
</evidence>
<proteinExistence type="predicted"/>
<evidence type="ECO:0000313" key="4">
    <source>
        <dbReference type="Proteomes" id="UP000266841"/>
    </source>
</evidence>